<name>A0AA41WAV2_9BACT</name>
<sequence>MRSLYETCEPRAEVLHGELREELFAARLKDVLDGTADPVYQDPAVFFDNTYPTKGLSTIVREVLGRLTGRDPGANAVLRLETPFGGGKTHALIALYHAACGSPAAAALVAPELIPQPGAVRVAGIVGSDLDPTGGLLHRDVTTYTLWGELAYQIGGLAGYQLVAESDRHTKAAPGSGLLDQLIGDRPTLILLDEIARYLRAAGAVPTATGRGDLAEQTVAFLLSLLDFAASRERVVVVLTLADPADAFGRESEELRERLAETRRVAARSERVITPAGDDETAPIVAHRLFRRIDREAARETAETYLAFYRRLAEQGTPLPHEVTTTEYAERTALTYPFHPELLRVLSLRIATIPNFQRTRGALRLLALVVRRLWERRPQPLALIHPHHVDLSLPAIVEDLTSRLDRASFKQVIEADIASRVAGQPAHAQAIDAEFTAPGRPPYAQRLATAILLNSLVQAQAAGIEEPALLSAVLEPGDDPVPLRRALDQLLERCWYLADDGRRFRFGTEVQLPKLIADEIAVVAVTLAKAKLEERIRQIWQRGALEPVFFPGEPADVPDDAGVPKLVIVHFDAATATSAVPDPPELVRTLFEQAGVAGGFRRYRNNLVFLVADHEQREGLVELARRYLAIDRLAGDSARLRDFSSEQQRRLREMRDQAELELRVGITRAYRFLYYPSGDAPHGAVPLAREVLPAQDQGAVKGNQTEVVVKILRQLEKLRLADDSPLPAAFVRARAWDGQRGQVSTEDLRRAFAQRVNLPMLADLNLLKRTIREGIRSGQWVYYAASRGEAYDAGSPEPPIEIAEETFLYTPEEASRQNLPRAGRPEREPGGDVERCPVCGNPVDACACGGDGPGSGVDKVIDLRASGPPAQAFQSIADRCRDHQVARLARLRVRLEGAGQAAVQEVRSLGIALGQLGRGRARIALKAVAEFGEGELLDLRFQGEESRSRPVRQVLESLGPQAQALTAWAQAELEFGPEGLAVDDELGRLAEMFANLPFGKLELEAEPANEREEVAS</sequence>
<evidence type="ECO:0000313" key="2">
    <source>
        <dbReference type="Proteomes" id="UP001165306"/>
    </source>
</evidence>
<evidence type="ECO:0000313" key="1">
    <source>
        <dbReference type="EMBL" id="MCM8748012.1"/>
    </source>
</evidence>
<accession>A0AA41WAV2</accession>
<dbReference type="InterPro" id="IPR007555">
    <property type="entry name" value="DUF499"/>
</dbReference>
<protein>
    <submittedName>
        <fullName evidence="1">DUF499 domain-containing protein</fullName>
    </submittedName>
</protein>
<gene>
    <name evidence="1" type="ORF">NET02_02505</name>
</gene>
<dbReference type="Pfam" id="PF04465">
    <property type="entry name" value="DUF499"/>
    <property type="match status" value="1"/>
</dbReference>
<proteinExistence type="predicted"/>
<keyword evidence="2" id="KW-1185">Reference proteome</keyword>
<comment type="caution">
    <text evidence="1">The sequence shown here is derived from an EMBL/GenBank/DDBJ whole genome shotgun (WGS) entry which is preliminary data.</text>
</comment>
<dbReference type="EMBL" id="JAMSLR010000001">
    <property type="protein sequence ID" value="MCM8748012.1"/>
    <property type="molecule type" value="Genomic_DNA"/>
</dbReference>
<dbReference type="Proteomes" id="UP001165306">
    <property type="component" value="Unassembled WGS sequence"/>
</dbReference>
<reference evidence="1" key="1">
    <citation type="submission" date="2022-06" db="EMBL/GenBank/DDBJ databases">
        <title>CFH 74404 Thermomicrobiaceae sp.</title>
        <authorList>
            <person name="Ming H."/>
            <person name="Li W.-J."/>
            <person name="Zhao Z."/>
        </authorList>
    </citation>
    <scope>NUCLEOTIDE SEQUENCE</scope>
    <source>
        <strain evidence="1">CFH 74404</strain>
    </source>
</reference>
<organism evidence="1 2">
    <name type="scientific">Thermalbibacter longus</name>
    <dbReference type="NCBI Taxonomy" id="2951981"/>
    <lineage>
        <taxon>Bacteria</taxon>
        <taxon>Pseudomonadati</taxon>
        <taxon>Thermomicrobiota</taxon>
        <taxon>Thermomicrobia</taxon>
        <taxon>Thermomicrobiales</taxon>
        <taxon>Thermomicrobiaceae</taxon>
        <taxon>Thermalbibacter</taxon>
    </lineage>
</organism>
<dbReference type="RefSeq" id="WP_284055791.1">
    <property type="nucleotide sequence ID" value="NZ_JAMSLR010000001.1"/>
</dbReference>
<dbReference type="AlphaFoldDB" id="A0AA41WAV2"/>